<dbReference type="HOGENOM" id="CLU_019048_1_0_1"/>
<dbReference type="Pfam" id="PF03151">
    <property type="entry name" value="TPT"/>
    <property type="match status" value="1"/>
</dbReference>
<protein>
    <recommendedName>
        <fullName evidence="6">Sugar phosphate transporter domain-containing protein</fullName>
    </recommendedName>
</protein>
<evidence type="ECO:0000256" key="5">
    <source>
        <dbReference type="SAM" id="Phobius"/>
    </source>
</evidence>
<reference evidence="7 9" key="2">
    <citation type="journal article" date="2013" name="Nature">
        <title>Insights into bilaterian evolution from three spiralian genomes.</title>
        <authorList>
            <person name="Simakov O."/>
            <person name="Marletaz F."/>
            <person name="Cho S.J."/>
            <person name="Edsinger-Gonzales E."/>
            <person name="Havlak P."/>
            <person name="Hellsten U."/>
            <person name="Kuo D.H."/>
            <person name="Larsson T."/>
            <person name="Lv J."/>
            <person name="Arendt D."/>
            <person name="Savage R."/>
            <person name="Osoegawa K."/>
            <person name="de Jong P."/>
            <person name="Grimwood J."/>
            <person name="Chapman J.A."/>
            <person name="Shapiro H."/>
            <person name="Aerts A."/>
            <person name="Otillar R.P."/>
            <person name="Terry A.Y."/>
            <person name="Boore J.L."/>
            <person name="Grigoriev I.V."/>
            <person name="Lindberg D.R."/>
            <person name="Seaver E.C."/>
            <person name="Weisblat D.A."/>
            <person name="Putnam N.H."/>
            <person name="Rokhsar D.S."/>
        </authorList>
    </citation>
    <scope>NUCLEOTIDE SEQUENCE</scope>
    <source>
        <strain evidence="7 9">I ESC-2004</strain>
    </source>
</reference>
<evidence type="ECO:0000256" key="3">
    <source>
        <dbReference type="ARBA" id="ARBA00022989"/>
    </source>
</evidence>
<feature type="transmembrane region" description="Helical" evidence="5">
    <location>
        <begin position="156"/>
        <end position="175"/>
    </location>
</feature>
<accession>R7UU35</accession>
<reference evidence="9" key="1">
    <citation type="submission" date="2012-12" db="EMBL/GenBank/DDBJ databases">
        <authorList>
            <person name="Hellsten U."/>
            <person name="Grimwood J."/>
            <person name="Chapman J.A."/>
            <person name="Shapiro H."/>
            <person name="Aerts A."/>
            <person name="Otillar R.P."/>
            <person name="Terry A.Y."/>
            <person name="Boore J.L."/>
            <person name="Simakov O."/>
            <person name="Marletaz F."/>
            <person name="Cho S.-J."/>
            <person name="Edsinger-Gonzales E."/>
            <person name="Havlak P."/>
            <person name="Kuo D.-H."/>
            <person name="Larsson T."/>
            <person name="Lv J."/>
            <person name="Arendt D."/>
            <person name="Savage R."/>
            <person name="Osoegawa K."/>
            <person name="de Jong P."/>
            <person name="Lindberg D.R."/>
            <person name="Seaver E.C."/>
            <person name="Weisblat D.A."/>
            <person name="Putnam N.H."/>
            <person name="Grigoriev I.V."/>
            <person name="Rokhsar D.S."/>
        </authorList>
    </citation>
    <scope>NUCLEOTIDE SEQUENCE</scope>
    <source>
        <strain evidence="9">I ESC-2004</strain>
    </source>
</reference>
<evidence type="ECO:0000313" key="7">
    <source>
        <dbReference type="EMBL" id="ELU06911.1"/>
    </source>
</evidence>
<sequence length="347" mass="38487">MVSEATYRKAVKIFFLCIIWYTVSSINNVVTKLILNDFPYPMTVTMVHLVSTTLYSMPVMIIWDIPSSARVPLRLWFKLILPLALGKVFASVSSHVSIWKVPVSYAHTVKATMPLFTVILSWLIIGEKITFKIFMSLVPIVGGVAIATVTELSFNIIGLVSALSATLGFALQNILSKKCLRETGIHHLRLLYVLAMMAALCMLPIWAFRDLRMLLVDSTVTIHAPKLTALLFIESLCGFLQNLVAFTVIALVTPLSYAVANASKRISIITVSLIFLRNPVSPMNVFGMSLAVVGVLAYNKVLHCLLLHSKCFLTLSLADQTGPTKGHGQPTNDRESRFTVHQWTHLE</sequence>
<comment type="subcellular location">
    <subcellularLocation>
        <location evidence="1">Membrane</location>
        <topology evidence="1">Multi-pass membrane protein</topology>
    </subcellularLocation>
</comment>
<dbReference type="FunCoup" id="R7UU35">
    <property type="interactions" value="1381"/>
</dbReference>
<dbReference type="InterPro" id="IPR050186">
    <property type="entry name" value="TPT_transporter"/>
</dbReference>
<evidence type="ECO:0000313" key="9">
    <source>
        <dbReference type="Proteomes" id="UP000014760"/>
    </source>
</evidence>
<feature type="transmembrane region" description="Helical" evidence="5">
    <location>
        <begin position="105"/>
        <end position="126"/>
    </location>
</feature>
<keyword evidence="4 5" id="KW-0472">Membrane</keyword>
<feature type="transmembrane region" description="Helical" evidence="5">
    <location>
        <begin position="187"/>
        <end position="207"/>
    </location>
</feature>
<feature type="transmembrane region" description="Helical" evidence="5">
    <location>
        <begin position="133"/>
        <end position="150"/>
    </location>
</feature>
<reference evidence="8" key="3">
    <citation type="submission" date="2015-06" db="UniProtKB">
        <authorList>
            <consortium name="EnsemblMetazoa"/>
        </authorList>
    </citation>
    <scope>IDENTIFICATION</scope>
</reference>
<dbReference type="OMA" id="FWYTVSS"/>
<name>R7UU35_CAPTE</name>
<organism evidence="7">
    <name type="scientific">Capitella teleta</name>
    <name type="common">Polychaete worm</name>
    <dbReference type="NCBI Taxonomy" id="283909"/>
    <lineage>
        <taxon>Eukaryota</taxon>
        <taxon>Metazoa</taxon>
        <taxon>Spiralia</taxon>
        <taxon>Lophotrochozoa</taxon>
        <taxon>Annelida</taxon>
        <taxon>Polychaeta</taxon>
        <taxon>Sedentaria</taxon>
        <taxon>Scolecida</taxon>
        <taxon>Capitellidae</taxon>
        <taxon>Capitella</taxon>
    </lineage>
</organism>
<keyword evidence="2 5" id="KW-0812">Transmembrane</keyword>
<evidence type="ECO:0000256" key="2">
    <source>
        <dbReference type="ARBA" id="ARBA00022692"/>
    </source>
</evidence>
<feature type="domain" description="Sugar phosphate transporter" evidence="6">
    <location>
        <begin position="12"/>
        <end position="299"/>
    </location>
</feature>
<dbReference type="InterPro" id="IPR037185">
    <property type="entry name" value="EmrE-like"/>
</dbReference>
<dbReference type="STRING" id="283909.R7UU35"/>
<dbReference type="PANTHER" id="PTHR11132">
    <property type="entry name" value="SOLUTE CARRIER FAMILY 35"/>
    <property type="match status" value="1"/>
</dbReference>
<keyword evidence="3 5" id="KW-1133">Transmembrane helix</keyword>
<dbReference type="AlphaFoldDB" id="R7UU35"/>
<dbReference type="GO" id="GO:0016020">
    <property type="term" value="C:membrane"/>
    <property type="evidence" value="ECO:0007669"/>
    <property type="project" value="UniProtKB-SubCell"/>
</dbReference>
<dbReference type="EMBL" id="KB300307">
    <property type="protein sequence ID" value="ELU06911.1"/>
    <property type="molecule type" value="Genomic_DNA"/>
</dbReference>
<dbReference type="SUPFAM" id="SSF103481">
    <property type="entry name" value="Multidrug resistance efflux transporter EmrE"/>
    <property type="match status" value="1"/>
</dbReference>
<keyword evidence="9" id="KW-1185">Reference proteome</keyword>
<feature type="transmembrane region" description="Helical" evidence="5">
    <location>
        <begin position="227"/>
        <end position="260"/>
    </location>
</feature>
<dbReference type="EnsemblMetazoa" id="CapteT147079">
    <property type="protein sequence ID" value="CapteP147079"/>
    <property type="gene ID" value="CapteG147079"/>
</dbReference>
<proteinExistence type="predicted"/>
<evidence type="ECO:0000256" key="1">
    <source>
        <dbReference type="ARBA" id="ARBA00004141"/>
    </source>
</evidence>
<evidence type="ECO:0000256" key="4">
    <source>
        <dbReference type="ARBA" id="ARBA00023136"/>
    </source>
</evidence>
<feature type="transmembrane region" description="Helical" evidence="5">
    <location>
        <begin position="12"/>
        <end position="30"/>
    </location>
</feature>
<feature type="transmembrane region" description="Helical" evidence="5">
    <location>
        <begin position="42"/>
        <end position="63"/>
    </location>
</feature>
<evidence type="ECO:0000259" key="6">
    <source>
        <dbReference type="Pfam" id="PF03151"/>
    </source>
</evidence>
<gene>
    <name evidence="7" type="ORF">CAPTEDRAFT_147079</name>
</gene>
<dbReference type="EMBL" id="AMQN01007272">
    <property type="status" value="NOT_ANNOTATED_CDS"/>
    <property type="molecule type" value="Genomic_DNA"/>
</dbReference>
<evidence type="ECO:0000313" key="8">
    <source>
        <dbReference type="EnsemblMetazoa" id="CapteP147079"/>
    </source>
</evidence>
<feature type="transmembrane region" description="Helical" evidence="5">
    <location>
        <begin position="75"/>
        <end position="99"/>
    </location>
</feature>
<dbReference type="InterPro" id="IPR004853">
    <property type="entry name" value="Sugar_P_trans_dom"/>
</dbReference>
<dbReference type="Proteomes" id="UP000014760">
    <property type="component" value="Unassembled WGS sequence"/>
</dbReference>
<dbReference type="OrthoDB" id="6418713at2759"/>
<feature type="transmembrane region" description="Helical" evidence="5">
    <location>
        <begin position="280"/>
        <end position="298"/>
    </location>
</feature>